<dbReference type="EMBL" id="GL379589">
    <property type="protein sequence ID" value="EFL92418.1"/>
    <property type="molecule type" value="Genomic_DNA"/>
</dbReference>
<dbReference type="AlphaFoldDB" id="E0WQK8"/>
<protein>
    <submittedName>
        <fullName evidence="1">Uncharacterized protein</fullName>
    </submittedName>
</protein>
<reference evidence="1" key="1">
    <citation type="journal article" date="2009" name="Environ. Microbiol.">
        <title>Dynamics of genome evolution in facultative symbionts of aphids.</title>
        <authorList>
            <person name="Degnan P.H."/>
            <person name="Leonardo T.E."/>
            <person name="Cass B.N."/>
            <person name="Hurwitz B."/>
            <person name="Stern D."/>
            <person name="Gibbs R.A."/>
            <person name="Richards S."/>
            <person name="Moran N.A."/>
        </authorList>
    </citation>
    <scope>NUCLEOTIDE SEQUENCE [LARGE SCALE GENOMIC DNA]</scope>
    <source>
        <strain evidence="1">LSR1</strain>
    </source>
</reference>
<evidence type="ECO:0000313" key="1">
    <source>
        <dbReference type="EMBL" id="EFL92418.1"/>
    </source>
</evidence>
<name>E0WQK8_9ENTR</name>
<dbReference type="STRING" id="663321.REG_0175"/>
<dbReference type="eggNOG" id="ENOG502Z8VY">
    <property type="taxonomic scope" value="Bacteria"/>
</dbReference>
<dbReference type="Proteomes" id="UP000005726">
    <property type="component" value="Unassembled WGS sequence"/>
</dbReference>
<keyword evidence="2" id="KW-1185">Reference proteome</keyword>
<dbReference type="HOGENOM" id="CLU_2011126_0_0_6"/>
<sequence length="123" mass="13535">MVFLCTEKIAMKLHIDTEGKAVLENGMPVYLHEDGKAIPFDALAALNKITALNTEIKSHREAKEALEAKLSQFAGIDDPAKARFKTPAHGSNTWCTGIIKNIATVPLNLSHLHKDMQALIKPY</sequence>
<evidence type="ECO:0000313" key="2">
    <source>
        <dbReference type="Proteomes" id="UP000005726"/>
    </source>
</evidence>
<proteinExistence type="predicted"/>
<accession>E0WQK8</accession>
<gene>
    <name evidence="1" type="ORF">REG_0175</name>
</gene>
<organism evidence="1 2">
    <name type="scientific">Candidatus Regiella insecticola LSR1</name>
    <dbReference type="NCBI Taxonomy" id="663321"/>
    <lineage>
        <taxon>Bacteria</taxon>
        <taxon>Pseudomonadati</taxon>
        <taxon>Pseudomonadota</taxon>
        <taxon>Gammaproteobacteria</taxon>
        <taxon>Enterobacterales</taxon>
        <taxon>Enterobacteriaceae</taxon>
        <taxon>aphid secondary symbionts</taxon>
        <taxon>Candidatus Regiella</taxon>
    </lineage>
</organism>